<sequence>MTFENLDLLKTQAFIGGDWIDATSGASFVVSNPATGGAIATVTNCDIEDTKKAIKAADAAFKSWASWTAAQRAQILMRWRALLLENAQALAEILTAEMGKPIAEAIGEINYGASYLEWYAEEAKRAYGDVIPSTSPSSRAIVIKQPVGVCAAITPWNFPNAMLMRKAAAALAAGCTMVAKPAEDTPLSALALAVLAEKAGLPAGVLNIVPTTKAADVGLELTTNPLVRKVSFTGSTGVGKVLLQQAASTVKKVSMELGGNAPFIVFDDADIDAAVTGALASKYRNAGQTCVCANRFFVHRSVHDEFISKLSDKVAEFTVGRGDIEGNNVGPLINEAALKKVELLLASALRDGASVLVGGKKHIAGALFFEPTIVTGVRAEMEIASSEIFGPIAPVIVFDDEDDVIADANNTPYGLAAYVYTQNLSRAWRVGEALDFGMVGINEGIISSVSAPFGGVKQSGMGREGSKYGLEDYLEVKYLCMGGVR</sequence>
<dbReference type="SUPFAM" id="SSF53720">
    <property type="entry name" value="ALDH-like"/>
    <property type="match status" value="1"/>
</dbReference>
<dbReference type="NCBIfam" id="TIGR01780">
    <property type="entry name" value="SSADH"/>
    <property type="match status" value="1"/>
</dbReference>
<dbReference type="InterPro" id="IPR015590">
    <property type="entry name" value="Aldehyde_DH_dom"/>
</dbReference>
<name>A0ABV3Z5Q8_9PROT</name>
<dbReference type="Gene3D" id="3.40.309.10">
    <property type="entry name" value="Aldehyde Dehydrogenase, Chain A, domain 2"/>
    <property type="match status" value="1"/>
</dbReference>
<evidence type="ECO:0000256" key="2">
    <source>
        <dbReference type="ARBA" id="ARBA00023002"/>
    </source>
</evidence>
<evidence type="ECO:0000256" key="1">
    <source>
        <dbReference type="ARBA" id="ARBA00009986"/>
    </source>
</evidence>
<evidence type="ECO:0000313" key="7">
    <source>
        <dbReference type="Proteomes" id="UP001560685"/>
    </source>
</evidence>
<dbReference type="GO" id="GO:0016491">
    <property type="term" value="F:oxidoreductase activity"/>
    <property type="evidence" value="ECO:0007669"/>
    <property type="project" value="UniProtKB-KW"/>
</dbReference>
<gene>
    <name evidence="6" type="ORF">ABFZ84_07330</name>
</gene>
<dbReference type="EMBL" id="JBEHZE010000001">
    <property type="protein sequence ID" value="MEX6633359.1"/>
    <property type="molecule type" value="Genomic_DNA"/>
</dbReference>
<dbReference type="InterPro" id="IPR016161">
    <property type="entry name" value="Ald_DH/histidinol_DH"/>
</dbReference>
<reference evidence="6 7" key="1">
    <citation type="submission" date="2024-05" db="EMBL/GenBank/DDBJ databases">
        <title>Three bacterial strains, DH-69, EH-24, and ECK-19 isolated from coastal sediments.</title>
        <authorList>
            <person name="Ye Y.-Q."/>
            <person name="Du Z.-J."/>
        </authorList>
    </citation>
    <scope>NUCLEOTIDE SEQUENCE [LARGE SCALE GENOMIC DNA]</scope>
    <source>
        <strain evidence="6 7">ECK-19</strain>
    </source>
</reference>
<dbReference type="Proteomes" id="UP001560685">
    <property type="component" value="Unassembled WGS sequence"/>
</dbReference>
<dbReference type="RefSeq" id="WP_369313314.1">
    <property type="nucleotide sequence ID" value="NZ_JBEHZE010000001.1"/>
</dbReference>
<feature type="active site" evidence="3">
    <location>
        <position position="256"/>
    </location>
</feature>
<evidence type="ECO:0000256" key="3">
    <source>
        <dbReference type="PROSITE-ProRule" id="PRU10007"/>
    </source>
</evidence>
<accession>A0ABV3Z5Q8</accession>
<protein>
    <submittedName>
        <fullName evidence="6">NAD-dependent succinate-semialdehyde dehydrogenase</fullName>
        <ecNumber evidence="6">1.2.1.-</ecNumber>
    </submittedName>
</protein>
<dbReference type="InterPro" id="IPR016163">
    <property type="entry name" value="Ald_DH_C"/>
</dbReference>
<evidence type="ECO:0000259" key="5">
    <source>
        <dbReference type="Pfam" id="PF00171"/>
    </source>
</evidence>
<feature type="domain" description="Aldehyde dehydrogenase" evidence="5">
    <location>
        <begin position="19"/>
        <end position="478"/>
    </location>
</feature>
<dbReference type="InterPro" id="IPR050740">
    <property type="entry name" value="Aldehyde_DH_Superfamily"/>
</dbReference>
<dbReference type="PROSITE" id="PS00687">
    <property type="entry name" value="ALDEHYDE_DEHYDR_GLU"/>
    <property type="match status" value="1"/>
</dbReference>
<dbReference type="Gene3D" id="3.40.605.10">
    <property type="entry name" value="Aldehyde Dehydrogenase, Chain A, domain 1"/>
    <property type="match status" value="1"/>
</dbReference>
<evidence type="ECO:0000256" key="4">
    <source>
        <dbReference type="RuleBase" id="RU003345"/>
    </source>
</evidence>
<keyword evidence="2 4" id="KW-0560">Oxidoreductase</keyword>
<organism evidence="6 7">
    <name type="scientific">Hyphococcus lacteus</name>
    <dbReference type="NCBI Taxonomy" id="3143536"/>
    <lineage>
        <taxon>Bacteria</taxon>
        <taxon>Pseudomonadati</taxon>
        <taxon>Pseudomonadota</taxon>
        <taxon>Alphaproteobacteria</taxon>
        <taxon>Parvularculales</taxon>
        <taxon>Parvularculaceae</taxon>
        <taxon>Hyphococcus</taxon>
    </lineage>
</organism>
<proteinExistence type="inferred from homology"/>
<dbReference type="InterPro" id="IPR029510">
    <property type="entry name" value="Ald_DH_CS_GLU"/>
</dbReference>
<dbReference type="PANTHER" id="PTHR43353:SF5">
    <property type="entry name" value="SUCCINATE-SEMIALDEHYDE DEHYDROGENASE, MITOCHONDRIAL"/>
    <property type="match status" value="1"/>
</dbReference>
<dbReference type="PANTHER" id="PTHR43353">
    <property type="entry name" value="SUCCINATE-SEMIALDEHYDE DEHYDROGENASE, MITOCHONDRIAL"/>
    <property type="match status" value="1"/>
</dbReference>
<keyword evidence="7" id="KW-1185">Reference proteome</keyword>
<dbReference type="InterPro" id="IPR016160">
    <property type="entry name" value="Ald_DH_CS_CYS"/>
</dbReference>
<evidence type="ECO:0000313" key="6">
    <source>
        <dbReference type="EMBL" id="MEX6633359.1"/>
    </source>
</evidence>
<dbReference type="InterPro" id="IPR016162">
    <property type="entry name" value="Ald_DH_N"/>
</dbReference>
<dbReference type="InterPro" id="IPR010102">
    <property type="entry name" value="Succ_semiAld_DH"/>
</dbReference>
<dbReference type="PROSITE" id="PS00070">
    <property type="entry name" value="ALDEHYDE_DEHYDR_CYS"/>
    <property type="match status" value="1"/>
</dbReference>
<dbReference type="CDD" id="cd07103">
    <property type="entry name" value="ALDH_F5_SSADH_GabD"/>
    <property type="match status" value="1"/>
</dbReference>
<comment type="caution">
    <text evidence="6">The sequence shown here is derived from an EMBL/GenBank/DDBJ whole genome shotgun (WGS) entry which is preliminary data.</text>
</comment>
<dbReference type="EC" id="1.2.1.-" evidence="6"/>
<dbReference type="Pfam" id="PF00171">
    <property type="entry name" value="Aldedh"/>
    <property type="match status" value="1"/>
</dbReference>
<comment type="similarity">
    <text evidence="1 4">Belongs to the aldehyde dehydrogenase family.</text>
</comment>